<dbReference type="Proteomes" id="UP000828390">
    <property type="component" value="Unassembled WGS sequence"/>
</dbReference>
<sequence>MMDTRGLSLVGLLVSRCVVHALPIPTVEAGYGEIYFDFLCLWFIEFHDDTLTLARVMRTWVLWHNYVESVAQAQHMPPLSLNRS</sequence>
<organism evidence="2 3">
    <name type="scientific">Dreissena polymorpha</name>
    <name type="common">Zebra mussel</name>
    <name type="synonym">Mytilus polymorpha</name>
    <dbReference type="NCBI Taxonomy" id="45954"/>
    <lineage>
        <taxon>Eukaryota</taxon>
        <taxon>Metazoa</taxon>
        <taxon>Spiralia</taxon>
        <taxon>Lophotrochozoa</taxon>
        <taxon>Mollusca</taxon>
        <taxon>Bivalvia</taxon>
        <taxon>Autobranchia</taxon>
        <taxon>Heteroconchia</taxon>
        <taxon>Euheterodonta</taxon>
        <taxon>Imparidentia</taxon>
        <taxon>Neoheterodontei</taxon>
        <taxon>Myida</taxon>
        <taxon>Dreissenoidea</taxon>
        <taxon>Dreissenidae</taxon>
        <taxon>Dreissena</taxon>
    </lineage>
</organism>
<evidence type="ECO:0008006" key="4">
    <source>
        <dbReference type="Google" id="ProtNLM"/>
    </source>
</evidence>
<dbReference type="EMBL" id="JAIWYP010000007">
    <property type="protein sequence ID" value="KAH3799385.1"/>
    <property type="molecule type" value="Genomic_DNA"/>
</dbReference>
<gene>
    <name evidence="2" type="ORF">DPMN_152993</name>
</gene>
<name>A0A9D4J5N8_DREPO</name>
<proteinExistence type="predicted"/>
<keyword evidence="1" id="KW-0732">Signal</keyword>
<keyword evidence="3" id="KW-1185">Reference proteome</keyword>
<comment type="caution">
    <text evidence="2">The sequence shown here is derived from an EMBL/GenBank/DDBJ whole genome shotgun (WGS) entry which is preliminary data.</text>
</comment>
<reference evidence="2" key="1">
    <citation type="journal article" date="2019" name="bioRxiv">
        <title>The Genome of the Zebra Mussel, Dreissena polymorpha: A Resource for Invasive Species Research.</title>
        <authorList>
            <person name="McCartney M.A."/>
            <person name="Auch B."/>
            <person name="Kono T."/>
            <person name="Mallez S."/>
            <person name="Zhang Y."/>
            <person name="Obille A."/>
            <person name="Becker A."/>
            <person name="Abrahante J.E."/>
            <person name="Garbe J."/>
            <person name="Badalamenti J.P."/>
            <person name="Herman A."/>
            <person name="Mangelson H."/>
            <person name="Liachko I."/>
            <person name="Sullivan S."/>
            <person name="Sone E.D."/>
            <person name="Koren S."/>
            <person name="Silverstein K.A.T."/>
            <person name="Beckman K.B."/>
            <person name="Gohl D.M."/>
        </authorList>
    </citation>
    <scope>NUCLEOTIDE SEQUENCE</scope>
    <source>
        <strain evidence="2">Duluth1</strain>
        <tissue evidence="2">Whole animal</tissue>
    </source>
</reference>
<feature type="signal peptide" evidence="1">
    <location>
        <begin position="1"/>
        <end position="21"/>
    </location>
</feature>
<evidence type="ECO:0000313" key="3">
    <source>
        <dbReference type="Proteomes" id="UP000828390"/>
    </source>
</evidence>
<protein>
    <recommendedName>
        <fullName evidence="4">Secreted protein</fullName>
    </recommendedName>
</protein>
<evidence type="ECO:0000256" key="1">
    <source>
        <dbReference type="SAM" id="SignalP"/>
    </source>
</evidence>
<feature type="chain" id="PRO_5038997900" description="Secreted protein" evidence="1">
    <location>
        <begin position="22"/>
        <end position="84"/>
    </location>
</feature>
<reference evidence="2" key="2">
    <citation type="submission" date="2020-11" db="EMBL/GenBank/DDBJ databases">
        <authorList>
            <person name="McCartney M.A."/>
            <person name="Auch B."/>
            <person name="Kono T."/>
            <person name="Mallez S."/>
            <person name="Becker A."/>
            <person name="Gohl D.M."/>
            <person name="Silverstein K.A.T."/>
            <person name="Koren S."/>
            <person name="Bechman K.B."/>
            <person name="Herman A."/>
            <person name="Abrahante J.E."/>
            <person name="Garbe J."/>
        </authorList>
    </citation>
    <scope>NUCLEOTIDE SEQUENCE</scope>
    <source>
        <strain evidence="2">Duluth1</strain>
        <tissue evidence="2">Whole animal</tissue>
    </source>
</reference>
<dbReference type="AlphaFoldDB" id="A0A9D4J5N8"/>
<accession>A0A9D4J5N8</accession>
<evidence type="ECO:0000313" key="2">
    <source>
        <dbReference type="EMBL" id="KAH3799385.1"/>
    </source>
</evidence>